<gene>
    <name evidence="1" type="ORF">AVEN_202632_1</name>
</gene>
<sequence length="92" mass="10553">MLLSGYTDTVVKIYIAATYVQETSVSNPRFCDQSSRVQDLTQWKTHHGHGRGIHYFLRGSRVFPLPWSEAKTGVCCLTYRPCHLTTVENYEV</sequence>
<dbReference type="Proteomes" id="UP000499080">
    <property type="component" value="Unassembled WGS sequence"/>
</dbReference>
<proteinExistence type="predicted"/>
<protein>
    <submittedName>
        <fullName evidence="1">Uncharacterized protein</fullName>
    </submittedName>
</protein>
<reference evidence="1 2" key="1">
    <citation type="journal article" date="2019" name="Sci. Rep.">
        <title>Orb-weaving spider Araneus ventricosus genome elucidates the spidroin gene catalogue.</title>
        <authorList>
            <person name="Kono N."/>
            <person name="Nakamura H."/>
            <person name="Ohtoshi R."/>
            <person name="Moran D.A.P."/>
            <person name="Shinohara A."/>
            <person name="Yoshida Y."/>
            <person name="Fujiwara M."/>
            <person name="Mori M."/>
            <person name="Tomita M."/>
            <person name="Arakawa K."/>
        </authorList>
    </citation>
    <scope>NUCLEOTIDE SEQUENCE [LARGE SCALE GENOMIC DNA]</scope>
</reference>
<evidence type="ECO:0000313" key="2">
    <source>
        <dbReference type="Proteomes" id="UP000499080"/>
    </source>
</evidence>
<evidence type="ECO:0000313" key="1">
    <source>
        <dbReference type="EMBL" id="GBM81986.1"/>
    </source>
</evidence>
<keyword evidence="2" id="KW-1185">Reference proteome</keyword>
<dbReference type="EMBL" id="BGPR01002980">
    <property type="protein sequence ID" value="GBM81986.1"/>
    <property type="molecule type" value="Genomic_DNA"/>
</dbReference>
<accession>A0A4Y2IYL6</accession>
<dbReference type="AlphaFoldDB" id="A0A4Y2IYL6"/>
<comment type="caution">
    <text evidence="1">The sequence shown here is derived from an EMBL/GenBank/DDBJ whole genome shotgun (WGS) entry which is preliminary data.</text>
</comment>
<organism evidence="1 2">
    <name type="scientific">Araneus ventricosus</name>
    <name type="common">Orbweaver spider</name>
    <name type="synonym">Epeira ventricosa</name>
    <dbReference type="NCBI Taxonomy" id="182803"/>
    <lineage>
        <taxon>Eukaryota</taxon>
        <taxon>Metazoa</taxon>
        <taxon>Ecdysozoa</taxon>
        <taxon>Arthropoda</taxon>
        <taxon>Chelicerata</taxon>
        <taxon>Arachnida</taxon>
        <taxon>Araneae</taxon>
        <taxon>Araneomorphae</taxon>
        <taxon>Entelegynae</taxon>
        <taxon>Araneoidea</taxon>
        <taxon>Araneidae</taxon>
        <taxon>Araneus</taxon>
    </lineage>
</organism>
<name>A0A4Y2IYL6_ARAVE</name>